<sequence>MKTAMINWNGPLSYPPGRQQISVAHCRIWTTENAARDSCVAQFRILYVVRLRALIGRADKGGSSCSGREQHVLPIQRGLLTQTSIPSHYSRWLIRTSLI</sequence>
<dbReference type="Proteomes" id="UP001049176">
    <property type="component" value="Chromosome 7"/>
</dbReference>
<comment type="caution">
    <text evidence="1">The sequence shown here is derived from an EMBL/GenBank/DDBJ whole genome shotgun (WGS) entry which is preliminary data.</text>
</comment>
<proteinExistence type="predicted"/>
<reference evidence="1" key="1">
    <citation type="journal article" date="2021" name="Genome Biol. Evol.">
        <title>The assembled and annotated genome of the fairy-ring fungus Marasmius oreades.</title>
        <authorList>
            <person name="Hiltunen M."/>
            <person name="Ament-Velasquez S.L."/>
            <person name="Johannesson H."/>
        </authorList>
    </citation>
    <scope>NUCLEOTIDE SEQUENCE</scope>
    <source>
        <strain evidence="1">03SP1</strain>
    </source>
</reference>
<organism evidence="1 2">
    <name type="scientific">Marasmius oreades</name>
    <name type="common">fairy-ring Marasmius</name>
    <dbReference type="NCBI Taxonomy" id="181124"/>
    <lineage>
        <taxon>Eukaryota</taxon>
        <taxon>Fungi</taxon>
        <taxon>Dikarya</taxon>
        <taxon>Basidiomycota</taxon>
        <taxon>Agaricomycotina</taxon>
        <taxon>Agaricomycetes</taxon>
        <taxon>Agaricomycetidae</taxon>
        <taxon>Agaricales</taxon>
        <taxon>Marasmiineae</taxon>
        <taxon>Marasmiaceae</taxon>
        <taxon>Marasmius</taxon>
    </lineage>
</organism>
<evidence type="ECO:0000313" key="2">
    <source>
        <dbReference type="Proteomes" id="UP001049176"/>
    </source>
</evidence>
<protein>
    <submittedName>
        <fullName evidence="1">Uncharacterized protein</fullName>
    </submittedName>
</protein>
<dbReference type="KEGG" id="more:E1B28_011379"/>
<evidence type="ECO:0000313" key="1">
    <source>
        <dbReference type="EMBL" id="KAG7089724.1"/>
    </source>
</evidence>
<dbReference type="EMBL" id="CM032187">
    <property type="protein sequence ID" value="KAG7089724.1"/>
    <property type="molecule type" value="Genomic_DNA"/>
</dbReference>
<name>A0A9P7RTY7_9AGAR</name>
<accession>A0A9P7RTY7</accession>
<dbReference type="RefSeq" id="XP_043006194.1">
    <property type="nucleotide sequence ID" value="XM_043160788.1"/>
</dbReference>
<gene>
    <name evidence="1" type="ORF">E1B28_011379</name>
</gene>
<dbReference type="AlphaFoldDB" id="A0A9P7RTY7"/>
<keyword evidence="2" id="KW-1185">Reference proteome</keyword>
<dbReference type="GeneID" id="66080454"/>